<evidence type="ECO:0000313" key="5">
    <source>
        <dbReference type="Proteomes" id="UP000253551"/>
    </source>
</evidence>
<dbReference type="Gene3D" id="2.40.50.140">
    <property type="entry name" value="Nucleic acid-binding proteins"/>
    <property type="match status" value="3"/>
</dbReference>
<dbReference type="Proteomes" id="UP000253551">
    <property type="component" value="Unassembled WGS sequence"/>
</dbReference>
<feature type="region of interest" description="Disordered" evidence="1">
    <location>
        <begin position="125"/>
        <end position="148"/>
    </location>
</feature>
<dbReference type="Pfam" id="PF09169">
    <property type="entry name" value="BRCA-2_helical"/>
    <property type="match status" value="1"/>
</dbReference>
<dbReference type="InterPro" id="IPR015525">
    <property type="entry name" value="BRCA2"/>
</dbReference>
<evidence type="ECO:0000259" key="2">
    <source>
        <dbReference type="Pfam" id="PF09103"/>
    </source>
</evidence>
<feature type="domain" description="Breast cancer type 2 susceptibility protein helical" evidence="3">
    <location>
        <begin position="358"/>
        <end position="413"/>
    </location>
</feature>
<dbReference type="EMBL" id="PJQM01002835">
    <property type="protein sequence ID" value="RCH92466.1"/>
    <property type="molecule type" value="Genomic_DNA"/>
</dbReference>
<keyword evidence="5" id="KW-1185">Reference proteome</keyword>
<dbReference type="AlphaFoldDB" id="A0A367JRD5"/>
<feature type="region of interest" description="Disordered" evidence="1">
    <location>
        <begin position="47"/>
        <end position="69"/>
    </location>
</feature>
<dbReference type="InterPro" id="IPR015187">
    <property type="entry name" value="BRCA2_OB_1"/>
</dbReference>
<accession>A0A367JRD5</accession>
<comment type="caution">
    <text evidence="4">The sequence shown here is derived from an EMBL/GenBank/DDBJ whole genome shotgun (WGS) entry which is preliminary data.</text>
</comment>
<evidence type="ECO:0000313" key="4">
    <source>
        <dbReference type="EMBL" id="RCH92466.1"/>
    </source>
</evidence>
<evidence type="ECO:0000256" key="1">
    <source>
        <dbReference type="SAM" id="MobiDB-lite"/>
    </source>
</evidence>
<feature type="domain" description="BRCA2 OB1" evidence="2">
    <location>
        <begin position="418"/>
        <end position="536"/>
    </location>
</feature>
<organism evidence="4 5">
    <name type="scientific">Rhizopus stolonifer</name>
    <name type="common">Rhizopus nigricans</name>
    <dbReference type="NCBI Taxonomy" id="4846"/>
    <lineage>
        <taxon>Eukaryota</taxon>
        <taxon>Fungi</taxon>
        <taxon>Fungi incertae sedis</taxon>
        <taxon>Mucoromycota</taxon>
        <taxon>Mucoromycotina</taxon>
        <taxon>Mucoromycetes</taxon>
        <taxon>Mucorales</taxon>
        <taxon>Mucorineae</taxon>
        <taxon>Rhizopodaceae</taxon>
        <taxon>Rhizopus</taxon>
    </lineage>
</organism>
<dbReference type="InterPro" id="IPR036315">
    <property type="entry name" value="BRCA2_hlx_sf"/>
</dbReference>
<protein>
    <submittedName>
        <fullName evidence="4">Uncharacterized protein</fullName>
    </submittedName>
</protein>
<reference evidence="4 5" key="1">
    <citation type="journal article" date="2018" name="G3 (Bethesda)">
        <title>Phylogenetic and Phylogenomic Definition of Rhizopus Species.</title>
        <authorList>
            <person name="Gryganskyi A.P."/>
            <person name="Golan J."/>
            <person name="Dolatabadi S."/>
            <person name="Mondo S."/>
            <person name="Robb S."/>
            <person name="Idnurm A."/>
            <person name="Muszewska A."/>
            <person name="Steczkiewicz K."/>
            <person name="Masonjones S."/>
            <person name="Liao H.L."/>
            <person name="Gajdeczka M.T."/>
            <person name="Anike F."/>
            <person name="Vuek A."/>
            <person name="Anishchenko I.M."/>
            <person name="Voigt K."/>
            <person name="de Hoog G.S."/>
            <person name="Smith M.E."/>
            <person name="Heitman J."/>
            <person name="Vilgalys R."/>
            <person name="Stajich J.E."/>
        </authorList>
    </citation>
    <scope>NUCLEOTIDE SEQUENCE [LARGE SCALE GENOMIC DNA]</scope>
    <source>
        <strain evidence="4 5">LSU 92-RS-03</strain>
    </source>
</reference>
<dbReference type="OrthoDB" id="21095at2759"/>
<name>A0A367JRD5_RHIST</name>
<dbReference type="GO" id="GO:0000724">
    <property type="term" value="P:double-strand break repair via homologous recombination"/>
    <property type="evidence" value="ECO:0007669"/>
    <property type="project" value="InterPro"/>
</dbReference>
<evidence type="ECO:0000259" key="3">
    <source>
        <dbReference type="Pfam" id="PF09169"/>
    </source>
</evidence>
<dbReference type="PANTHER" id="PTHR11289:SF0">
    <property type="entry name" value="BREAST CANCER TYPE 2 SUSCEPTIBILITY PROTEIN"/>
    <property type="match status" value="1"/>
</dbReference>
<dbReference type="STRING" id="4846.A0A367JRD5"/>
<gene>
    <name evidence="4" type="ORF">CU098_006771</name>
</gene>
<dbReference type="SUPFAM" id="SSF81872">
    <property type="entry name" value="BRCA2 helical domain"/>
    <property type="match status" value="1"/>
</dbReference>
<proteinExistence type="predicted"/>
<dbReference type="InterPro" id="IPR015252">
    <property type="entry name" value="BRCA2_hlx"/>
</dbReference>
<dbReference type="InterPro" id="IPR012340">
    <property type="entry name" value="NA-bd_OB-fold"/>
</dbReference>
<dbReference type="SUPFAM" id="SSF50249">
    <property type="entry name" value="Nucleic acid-binding proteins"/>
    <property type="match status" value="2"/>
</dbReference>
<dbReference type="GO" id="GO:0006355">
    <property type="term" value="P:regulation of DNA-templated transcription"/>
    <property type="evidence" value="ECO:0007669"/>
    <property type="project" value="TreeGrafter"/>
</dbReference>
<dbReference type="PANTHER" id="PTHR11289">
    <property type="entry name" value="BREAST CANCER TYPE 2 SUSCEPTIBILITY PROTEIN BRCA2"/>
    <property type="match status" value="1"/>
</dbReference>
<dbReference type="Pfam" id="PF09103">
    <property type="entry name" value="BRCA-2_OB1"/>
    <property type="match status" value="1"/>
</dbReference>
<sequence>MTNTKPVDDKVKEKVHDSQEEAIWGDIDADLLSNMDMIISNEKKTEPFKGFSTASGKALKPPSKEAMQKAIQSLKEDHELPHMPHEQVPTMKGFQTASGKSLKPVSEESKKKALSIFQELEESKPVQPTSFMTASKKPIKEPSIQSKQNAKKLFEDLQEFKETKRPLDQPLSADNRYESVLKQFGGFKRGYSEESITVSDQAKRRAVSLFEKDSTVPSDDVSLKSVSTVPEMPVNVSLKPTPKTPLVKRNKRIPAIQKQNKPFKSPIIRSNIELTKAAVSNNRNAIKARGNSVFDLTVPNNRYTLSSLGLPLQYTKEQLLSKQIPISVIYMTVQSAKKYVFDDDWGPKKAEQDMIQKGCLPHCLSFAWVENHYTLIVWKMACLIRSYPDQFRDCWDKQRVLDQLLYRYEREINMGHRPVLKKILEQDDISVKHMILFISDIIDIKTPVHYNTSSKYLLQLSDGWYQVPACIDIRMEHAITKKKLRIGHKLSICGAQVAGDRAAQSPLTIHNSSTFLSITTNSSLPARWDAKLGYHKRKLMIRSLPTIFEDGGTVTALDIVVCRKFPMLYTENLPNGTTITRTAREEEEMRRMVQYSTGQGEAIDVPHFRAYQRTTMSRNLKETKPLQERRVSSYFKMRICDTRSSTSQPWATLVLSNANELHHMDIIEGNRYRVFFVIPYRPKNKKYPGLDLKTTRSTRWEPVSLGNMKPDGYVPRSITCCKDICQQNTTSDFDLVVFILHTGTATVEDLNGRKLWHQTLLVSDQSQHICKINFRLPFNPFPDIKNQVMGLTNIRYIMHDSAFDITCLKATDESEIISKLSSTPDYLQKGITGLRAWTSSHQDQIESLFDRVRKITE</sequence>
<feature type="region of interest" description="Disordered" evidence="1">
    <location>
        <begin position="82"/>
        <end position="107"/>
    </location>
</feature>